<dbReference type="AlphaFoldDB" id="A0A1E7FWN8"/>
<protein>
    <recommendedName>
        <fullName evidence="3">Pentacotripeptide-repeat region of PRORP domain-containing protein</fullName>
    </recommendedName>
</protein>
<dbReference type="OrthoDB" id="185373at2759"/>
<keyword evidence="2" id="KW-1185">Reference proteome</keyword>
<dbReference type="Pfam" id="PF13812">
    <property type="entry name" value="PPR_3"/>
    <property type="match status" value="1"/>
</dbReference>
<dbReference type="InterPro" id="IPR002885">
    <property type="entry name" value="PPR_rpt"/>
</dbReference>
<dbReference type="InterPro" id="IPR011990">
    <property type="entry name" value="TPR-like_helical_dom_sf"/>
</dbReference>
<reference evidence="1 2" key="1">
    <citation type="submission" date="2016-09" db="EMBL/GenBank/DDBJ databases">
        <title>Extensive genetic diversity and differential bi-allelic expression allows diatom success in the polar Southern Ocean.</title>
        <authorList>
            <consortium name="DOE Joint Genome Institute"/>
            <person name="Mock T."/>
            <person name="Otillar R.P."/>
            <person name="Strauss J."/>
            <person name="Dupont C."/>
            <person name="Frickenhaus S."/>
            <person name="Maumus F."/>
            <person name="Mcmullan M."/>
            <person name="Sanges R."/>
            <person name="Schmutz J."/>
            <person name="Toseland A."/>
            <person name="Valas R."/>
            <person name="Veluchamy A."/>
            <person name="Ward B.J."/>
            <person name="Allen A."/>
            <person name="Barry K."/>
            <person name="Falciatore A."/>
            <person name="Ferrante M."/>
            <person name="Fortunato A.E."/>
            <person name="Gloeckner G."/>
            <person name="Gruber A."/>
            <person name="Hipkin R."/>
            <person name="Janech M."/>
            <person name="Kroth P."/>
            <person name="Leese F."/>
            <person name="Lindquist E."/>
            <person name="Lyon B.R."/>
            <person name="Martin J."/>
            <person name="Mayer C."/>
            <person name="Parker M."/>
            <person name="Quesneville H."/>
            <person name="Raymond J."/>
            <person name="Uhlig C."/>
            <person name="Valentin K.U."/>
            <person name="Worden A.Z."/>
            <person name="Armbrust E.V."/>
            <person name="Bowler C."/>
            <person name="Green B."/>
            <person name="Moulton V."/>
            <person name="Van Oosterhout C."/>
            <person name="Grigoriev I."/>
        </authorList>
    </citation>
    <scope>NUCLEOTIDE SEQUENCE [LARGE SCALE GENOMIC DNA]</scope>
    <source>
        <strain evidence="1 2">CCMP1102</strain>
    </source>
</reference>
<name>A0A1E7FWN8_9STRA</name>
<dbReference type="GO" id="GO:0003729">
    <property type="term" value="F:mRNA binding"/>
    <property type="evidence" value="ECO:0007669"/>
    <property type="project" value="TreeGrafter"/>
</dbReference>
<evidence type="ECO:0000313" key="1">
    <source>
        <dbReference type="EMBL" id="OEU22578.1"/>
    </source>
</evidence>
<gene>
    <name evidence="1" type="ORF">FRACYDRAFT_179176</name>
</gene>
<accession>A0A1E7FWN8</accession>
<dbReference type="PANTHER" id="PTHR47938">
    <property type="entry name" value="RESPIRATORY COMPLEX I CHAPERONE (CIA84), PUTATIVE (AFU_ORTHOLOGUE AFUA_2G06020)-RELATED"/>
    <property type="match status" value="1"/>
</dbReference>
<dbReference type="KEGG" id="fcy:FRACYDRAFT_179176"/>
<organism evidence="1 2">
    <name type="scientific">Fragilariopsis cylindrus CCMP1102</name>
    <dbReference type="NCBI Taxonomy" id="635003"/>
    <lineage>
        <taxon>Eukaryota</taxon>
        <taxon>Sar</taxon>
        <taxon>Stramenopiles</taxon>
        <taxon>Ochrophyta</taxon>
        <taxon>Bacillariophyta</taxon>
        <taxon>Bacillariophyceae</taxon>
        <taxon>Bacillariophycidae</taxon>
        <taxon>Bacillariales</taxon>
        <taxon>Bacillariaceae</taxon>
        <taxon>Fragilariopsis</taxon>
    </lineage>
</organism>
<dbReference type="Gene3D" id="1.25.40.10">
    <property type="entry name" value="Tetratricopeptide repeat domain"/>
    <property type="match status" value="2"/>
</dbReference>
<evidence type="ECO:0000313" key="2">
    <source>
        <dbReference type="Proteomes" id="UP000095751"/>
    </source>
</evidence>
<dbReference type="EMBL" id="KV784353">
    <property type="protein sequence ID" value="OEU22578.1"/>
    <property type="molecule type" value="Genomic_DNA"/>
</dbReference>
<dbReference type="PANTHER" id="PTHR47938:SF27">
    <property type="entry name" value="PENTATRICOPEPTIDE REPEAT-CONTAINING PROTEIN"/>
    <property type="match status" value="1"/>
</dbReference>
<sequence>MEYSKHAPADLFSYNTHLHALSIHSHNDREYAQRADDILTSLERKYKEGEISFRPNVFSYNVVIDAWGRSQDPEGAWNAAKLLRRFISNDSKFEPDTFSFNQVFSALSRSKKPGSTQLAEQLLSYMEIAYSNRNLRNAKADVVSYTSVIISLARSGESDSAERGERLLKRLKEQYESAPNVVTYNAVMNSWARSGTRCCGNMAEKYLDRMIFLNGTKGEIKPNEFTYNTVINAIAKSQSATKTQKSLRILRRMDKLYQSGYKQARPNILTYTSVLNAAAFPSKQSDFKTKRKALDTAIFTLHELRSSQYGHPTELTYSTFMKACSNLLSSKDETSLREVIEETFHQCKEDGQVGEMFLSRLKEAAPKDLYTSLLSEVVTDRDFVKVDDLPQSWRCNVRN</sequence>
<dbReference type="InParanoid" id="A0A1E7FWN8"/>
<proteinExistence type="predicted"/>
<evidence type="ECO:0008006" key="3">
    <source>
        <dbReference type="Google" id="ProtNLM"/>
    </source>
</evidence>
<dbReference type="Proteomes" id="UP000095751">
    <property type="component" value="Unassembled WGS sequence"/>
</dbReference>